<protein>
    <submittedName>
        <fullName evidence="2">Uncharacterized protein</fullName>
    </submittedName>
</protein>
<dbReference type="Proteomes" id="UP000499080">
    <property type="component" value="Unassembled WGS sequence"/>
</dbReference>
<accession>A0A4Y2KDQ9</accession>
<name>A0A4Y2KDQ9_ARAVE</name>
<feature type="region of interest" description="Disordered" evidence="1">
    <location>
        <begin position="61"/>
        <end position="92"/>
    </location>
</feature>
<organism evidence="2 3">
    <name type="scientific">Araneus ventricosus</name>
    <name type="common">Orbweaver spider</name>
    <name type="synonym">Epeira ventricosa</name>
    <dbReference type="NCBI Taxonomy" id="182803"/>
    <lineage>
        <taxon>Eukaryota</taxon>
        <taxon>Metazoa</taxon>
        <taxon>Ecdysozoa</taxon>
        <taxon>Arthropoda</taxon>
        <taxon>Chelicerata</taxon>
        <taxon>Arachnida</taxon>
        <taxon>Araneae</taxon>
        <taxon>Araneomorphae</taxon>
        <taxon>Entelegynae</taxon>
        <taxon>Araneoidea</taxon>
        <taxon>Araneidae</taxon>
        <taxon>Araneus</taxon>
    </lineage>
</organism>
<comment type="caution">
    <text evidence="2">The sequence shown here is derived from an EMBL/GenBank/DDBJ whole genome shotgun (WGS) entry which is preliminary data.</text>
</comment>
<evidence type="ECO:0000313" key="2">
    <source>
        <dbReference type="EMBL" id="GBN00854.1"/>
    </source>
</evidence>
<gene>
    <name evidence="2" type="ORF">AVEN_31341_1</name>
</gene>
<keyword evidence="3" id="KW-1185">Reference proteome</keyword>
<dbReference type="EMBL" id="BGPR01004556">
    <property type="protein sequence ID" value="GBN00854.1"/>
    <property type="molecule type" value="Genomic_DNA"/>
</dbReference>
<dbReference type="AlphaFoldDB" id="A0A4Y2KDQ9"/>
<proteinExistence type="predicted"/>
<evidence type="ECO:0000313" key="3">
    <source>
        <dbReference type="Proteomes" id="UP000499080"/>
    </source>
</evidence>
<evidence type="ECO:0000256" key="1">
    <source>
        <dbReference type="SAM" id="MobiDB-lite"/>
    </source>
</evidence>
<sequence length="113" mass="12385">MSVEVGNHVVAFDSVYHVELLGSGDISSKISRDAVVWGKSSIREIAPQMVMLFSSDSAPSSHLGHSEIPHGSVSAPEAQQWMPKSPMGTSENKLNRKSFYAEEFQKAKKIPKK</sequence>
<reference evidence="2 3" key="1">
    <citation type="journal article" date="2019" name="Sci. Rep.">
        <title>Orb-weaving spider Araneus ventricosus genome elucidates the spidroin gene catalogue.</title>
        <authorList>
            <person name="Kono N."/>
            <person name="Nakamura H."/>
            <person name="Ohtoshi R."/>
            <person name="Moran D.A.P."/>
            <person name="Shinohara A."/>
            <person name="Yoshida Y."/>
            <person name="Fujiwara M."/>
            <person name="Mori M."/>
            <person name="Tomita M."/>
            <person name="Arakawa K."/>
        </authorList>
    </citation>
    <scope>NUCLEOTIDE SEQUENCE [LARGE SCALE GENOMIC DNA]</scope>
</reference>